<dbReference type="Proteomes" id="UP000762676">
    <property type="component" value="Unassembled WGS sequence"/>
</dbReference>
<dbReference type="AlphaFoldDB" id="A0AAV4IKC0"/>
<protein>
    <submittedName>
        <fullName evidence="1">Uncharacterized protein</fullName>
    </submittedName>
</protein>
<organism evidence="1 2">
    <name type="scientific">Elysia marginata</name>
    <dbReference type="NCBI Taxonomy" id="1093978"/>
    <lineage>
        <taxon>Eukaryota</taxon>
        <taxon>Metazoa</taxon>
        <taxon>Spiralia</taxon>
        <taxon>Lophotrochozoa</taxon>
        <taxon>Mollusca</taxon>
        <taxon>Gastropoda</taxon>
        <taxon>Heterobranchia</taxon>
        <taxon>Euthyneura</taxon>
        <taxon>Panpulmonata</taxon>
        <taxon>Sacoglossa</taxon>
        <taxon>Placobranchoidea</taxon>
        <taxon>Plakobranchidae</taxon>
        <taxon>Elysia</taxon>
    </lineage>
</organism>
<sequence>MEPSSTEEIVEETKKTQSCRDRWNTRGCYKVKCAVLSKGSDWTVTENTDNRGLSSKMEKTHCQRKGVSRNAETTGELPDCLSVPARVFKRVILERLNVAFTENLRKEQANYRECKSYPEQAAQVASLRISVEQSLE</sequence>
<reference evidence="1 2" key="1">
    <citation type="journal article" date="2021" name="Elife">
        <title>Chloroplast acquisition without the gene transfer in kleptoplastic sea slugs, Plakobranchus ocellatus.</title>
        <authorList>
            <person name="Maeda T."/>
            <person name="Takahashi S."/>
            <person name="Yoshida T."/>
            <person name="Shimamura S."/>
            <person name="Takaki Y."/>
            <person name="Nagai Y."/>
            <person name="Toyoda A."/>
            <person name="Suzuki Y."/>
            <person name="Arimoto A."/>
            <person name="Ishii H."/>
            <person name="Satoh N."/>
            <person name="Nishiyama T."/>
            <person name="Hasebe M."/>
            <person name="Maruyama T."/>
            <person name="Minagawa J."/>
            <person name="Obokata J."/>
            <person name="Shigenobu S."/>
        </authorList>
    </citation>
    <scope>NUCLEOTIDE SEQUENCE [LARGE SCALE GENOMIC DNA]</scope>
</reference>
<evidence type="ECO:0000313" key="1">
    <source>
        <dbReference type="EMBL" id="GFS10198.1"/>
    </source>
</evidence>
<evidence type="ECO:0000313" key="2">
    <source>
        <dbReference type="Proteomes" id="UP000762676"/>
    </source>
</evidence>
<accession>A0AAV4IKC0</accession>
<keyword evidence="2" id="KW-1185">Reference proteome</keyword>
<comment type="caution">
    <text evidence="1">The sequence shown here is derived from an EMBL/GenBank/DDBJ whole genome shotgun (WGS) entry which is preliminary data.</text>
</comment>
<name>A0AAV4IKC0_9GAST</name>
<gene>
    <name evidence="1" type="ORF">ElyMa_006641300</name>
</gene>
<dbReference type="EMBL" id="BMAT01013319">
    <property type="protein sequence ID" value="GFS10198.1"/>
    <property type="molecule type" value="Genomic_DNA"/>
</dbReference>
<proteinExistence type="predicted"/>